<name>A0A074ZTD0_OPIVI</name>
<feature type="coiled-coil region" evidence="2">
    <location>
        <begin position="704"/>
        <end position="750"/>
    </location>
</feature>
<dbReference type="InterPro" id="IPR001303">
    <property type="entry name" value="Aldolase_II/adducin_N"/>
</dbReference>
<dbReference type="EMBL" id="KL596658">
    <property type="protein sequence ID" value="KER30658.1"/>
    <property type="molecule type" value="Genomic_DNA"/>
</dbReference>
<dbReference type="Pfam" id="PF00736">
    <property type="entry name" value="EF1_GNE"/>
    <property type="match status" value="1"/>
</dbReference>
<feature type="compositionally biased region" description="Basic and acidic residues" evidence="3">
    <location>
        <begin position="1004"/>
        <end position="1020"/>
    </location>
</feature>
<evidence type="ECO:0000259" key="4">
    <source>
        <dbReference type="SMART" id="SM00888"/>
    </source>
</evidence>
<dbReference type="GO" id="GO:0003746">
    <property type="term" value="F:translation elongation factor activity"/>
    <property type="evidence" value="ECO:0007669"/>
    <property type="project" value="InterPro"/>
</dbReference>
<dbReference type="Pfam" id="PF00596">
    <property type="entry name" value="Aldolase_II"/>
    <property type="match status" value="1"/>
</dbReference>
<evidence type="ECO:0000256" key="2">
    <source>
        <dbReference type="SAM" id="Coils"/>
    </source>
</evidence>
<comment type="similarity">
    <text evidence="1">Belongs to the aldolase class II family. Adducin subfamily.</text>
</comment>
<evidence type="ECO:0008006" key="8">
    <source>
        <dbReference type="Google" id="ProtNLM"/>
    </source>
</evidence>
<evidence type="ECO:0000259" key="5">
    <source>
        <dbReference type="SMART" id="SM01007"/>
    </source>
</evidence>
<dbReference type="STRING" id="6198.A0A074ZTD0"/>
<organism evidence="6 7">
    <name type="scientific">Opisthorchis viverrini</name>
    <name type="common">Southeast Asian liver fluke</name>
    <dbReference type="NCBI Taxonomy" id="6198"/>
    <lineage>
        <taxon>Eukaryota</taxon>
        <taxon>Metazoa</taxon>
        <taxon>Spiralia</taxon>
        <taxon>Lophotrochozoa</taxon>
        <taxon>Platyhelminthes</taxon>
        <taxon>Trematoda</taxon>
        <taxon>Digenea</taxon>
        <taxon>Opisthorchiida</taxon>
        <taxon>Opisthorchiata</taxon>
        <taxon>Opisthorchiidae</taxon>
        <taxon>Opisthorchis</taxon>
    </lineage>
</organism>
<feature type="region of interest" description="Disordered" evidence="3">
    <location>
        <begin position="299"/>
        <end position="318"/>
    </location>
</feature>
<dbReference type="CDD" id="cd00292">
    <property type="entry name" value="EF1B"/>
    <property type="match status" value="1"/>
</dbReference>
<dbReference type="SUPFAM" id="SSF53639">
    <property type="entry name" value="AraD/HMP-PK domain-like"/>
    <property type="match status" value="1"/>
</dbReference>
<dbReference type="PANTHER" id="PTHR10672:SF3">
    <property type="entry name" value="PROTEIN HU-LI TAI SHAO"/>
    <property type="match status" value="1"/>
</dbReference>
<feature type="compositionally biased region" description="Polar residues" evidence="3">
    <location>
        <begin position="78"/>
        <end position="90"/>
    </location>
</feature>
<dbReference type="InterPro" id="IPR036409">
    <property type="entry name" value="Aldolase_II/adducin_N_sf"/>
</dbReference>
<dbReference type="GO" id="GO:0005886">
    <property type="term" value="C:plasma membrane"/>
    <property type="evidence" value="ECO:0007669"/>
    <property type="project" value="UniProtKB-SubCell"/>
</dbReference>
<dbReference type="InterPro" id="IPR018940">
    <property type="entry name" value="EF-1_beta_acid_region_euk"/>
</dbReference>
<dbReference type="GO" id="GO:0005856">
    <property type="term" value="C:cytoskeleton"/>
    <property type="evidence" value="ECO:0007669"/>
    <property type="project" value="TreeGrafter"/>
</dbReference>
<feature type="compositionally biased region" description="Acidic residues" evidence="3">
    <location>
        <begin position="95"/>
        <end position="110"/>
    </location>
</feature>
<sequence>MVFGDLSSNVGLSNLDAYLLTRSYIEGYQPSQADVVIYEAVNKKPSAKYENAVRWYTHIESFGDERQSFPGQRKSVDQYGSATSEVSTKATKVEEYDDDDLFGSDSDDEQTERLRQERQAALDAQKSAKAAPVARSTIVLDVKPWDDETDMAELERCVRTITTDGLLWGSSKLVPLAYGIRKLQIGCVVEDDKARVTRDADEYLINPLGLLYHEVTASSLAKVNLKGAILDPGTVALGIDRQGWMLHAAVHEARPDVRCIIHLNTPATIAVSCTNSGLLPISQEAMILGETAVYDPSGLALTNGQGDSSEDPTARRERRCSEERQAIAAILKAQSQDCMLLMIKNHGLLAMGQTIEEAWFVAFTAIVACEAQLRLASISPDELILPVKEAQQAAHYVGRAPSAVQLRPGENVGSSGWRRGELEFEAMMRRLDAAGYHTGHVYRLAQIHSTTGAVGTLPRPLEDIPDDVAVTEPMTPRAAAAYVRKTASLGRGLRGLKDVEIPPAASSFATAYYGDDESRAAAAAEARAKTLSLSRTHWLNTPNSYCRKDIAEIGTPTPKMIAHWTEDIDQAKRRTGGMAVPIDDPNQFAPQGADPYELKRRQRKVKEKYYKDVTTAGPRSRILEGLNLDDEGDLTDGGTSPVVSPRGTLLRIDPNNPPTVEPGHVVIVGAVSKGIISRDHRHNAGIYQSVYAPNPFDRVTDEDLERYRENMDRKAKGLPSLEEEEAASRVEEARKAAEVARQVMEAAAGQPQQRSRFCFRRSFKEVAMKKDMLEDQTVADCSNTLADLSSSILCSTVTSACLCEAEKRLLTRQSTISSKFGTDSECARVTFRSTSVDTLASSLTNGSPSFAHTNKSSDSDPPPCPRVLVRRHSAFRCWYWSPNMTLRSDPVSRITPLDKSVSETGQTLKLGSRFLKRHKTFIGLTTPEPDEKPQFRDQLPASMFPVRRFSDRVGRSVAWRPGAIIRFHHSGNSEVSPCHSGDNTNVSSKSPERDTGRYTSGAEASHDDTEKEMRPDEHGGEKKKKRRFKMPSFSRKSKPKPKK</sequence>
<dbReference type="GO" id="GO:0014069">
    <property type="term" value="C:postsynaptic density"/>
    <property type="evidence" value="ECO:0007669"/>
    <property type="project" value="TreeGrafter"/>
</dbReference>
<dbReference type="InterPro" id="IPR036219">
    <property type="entry name" value="eEF-1beta-like_sf"/>
</dbReference>
<protein>
    <recommendedName>
        <fullName evidence="8">Class II Aldolase and Adducin domain protein</fullName>
    </recommendedName>
</protein>
<feature type="region of interest" description="Disordered" evidence="3">
    <location>
        <begin position="969"/>
        <end position="1043"/>
    </location>
</feature>
<feature type="compositionally biased region" description="Basic residues" evidence="3">
    <location>
        <begin position="1021"/>
        <end position="1043"/>
    </location>
</feature>
<feature type="compositionally biased region" description="Polar residues" evidence="3">
    <location>
        <begin position="970"/>
        <end position="989"/>
    </location>
</feature>
<accession>A0A074ZTD0</accession>
<feature type="domain" description="Translation elongation factor EF1B beta/delta subunit guanine nucleotide exchange" evidence="4">
    <location>
        <begin position="135"/>
        <end position="221"/>
    </location>
</feature>
<dbReference type="CTD" id="20317193"/>
<dbReference type="AlphaFoldDB" id="A0A074ZTD0"/>
<proteinExistence type="inferred from homology"/>
<dbReference type="InterPro" id="IPR051017">
    <property type="entry name" value="Aldolase-II_Adducin_sf"/>
</dbReference>
<dbReference type="InterPro" id="IPR036282">
    <property type="entry name" value="Glutathione-S-Trfase_C_sf"/>
</dbReference>
<reference evidence="6 7" key="1">
    <citation type="submission" date="2013-11" db="EMBL/GenBank/DDBJ databases">
        <title>Opisthorchis viverrini - life in the bile duct.</title>
        <authorList>
            <person name="Young N.D."/>
            <person name="Nagarajan N."/>
            <person name="Lin S.J."/>
            <person name="Korhonen P.K."/>
            <person name="Jex A.R."/>
            <person name="Hall R.S."/>
            <person name="Safavi-Hemami H."/>
            <person name="Kaewkong W."/>
            <person name="Bertrand D."/>
            <person name="Gao S."/>
            <person name="Seet Q."/>
            <person name="Wongkham S."/>
            <person name="Teh B.T."/>
            <person name="Wongkham C."/>
            <person name="Intapan P.M."/>
            <person name="Maleewong W."/>
            <person name="Yang X."/>
            <person name="Hu M."/>
            <person name="Wang Z."/>
            <person name="Hofmann A."/>
            <person name="Sternberg P.W."/>
            <person name="Tan P."/>
            <person name="Wang J."/>
            <person name="Gasser R.B."/>
        </authorList>
    </citation>
    <scope>NUCLEOTIDE SEQUENCE [LARGE SCALE GENOMIC DNA]</scope>
</reference>
<dbReference type="GO" id="GO:0051015">
    <property type="term" value="F:actin filament binding"/>
    <property type="evidence" value="ECO:0007669"/>
    <property type="project" value="TreeGrafter"/>
</dbReference>
<dbReference type="Gene3D" id="3.40.225.10">
    <property type="entry name" value="Class II aldolase/adducin N-terminal domain"/>
    <property type="match status" value="1"/>
</dbReference>
<dbReference type="PANTHER" id="PTHR10672">
    <property type="entry name" value="ADDUCIN"/>
    <property type="match status" value="1"/>
</dbReference>
<dbReference type="SMART" id="SM00888">
    <property type="entry name" value="EF1_GNE"/>
    <property type="match status" value="1"/>
</dbReference>
<feature type="region of interest" description="Disordered" evidence="3">
    <location>
        <begin position="65"/>
        <end position="126"/>
    </location>
</feature>
<evidence type="ECO:0000256" key="3">
    <source>
        <dbReference type="SAM" id="MobiDB-lite"/>
    </source>
</evidence>
<dbReference type="SMART" id="SM01007">
    <property type="entry name" value="Aldolase_II"/>
    <property type="match status" value="1"/>
</dbReference>
<dbReference type="Proteomes" id="UP000054324">
    <property type="component" value="Unassembled WGS sequence"/>
</dbReference>
<dbReference type="SUPFAM" id="SSF54984">
    <property type="entry name" value="eEF-1beta-like"/>
    <property type="match status" value="1"/>
</dbReference>
<dbReference type="KEGG" id="ovi:T265_03005"/>
<evidence type="ECO:0000313" key="7">
    <source>
        <dbReference type="Proteomes" id="UP000054324"/>
    </source>
</evidence>
<dbReference type="Gene3D" id="1.20.1050.130">
    <property type="match status" value="1"/>
</dbReference>
<dbReference type="InterPro" id="IPR014038">
    <property type="entry name" value="EF1B_bsu/dsu_GNE"/>
</dbReference>
<keyword evidence="2" id="KW-0175">Coiled coil</keyword>
<feature type="domain" description="Class II aldolase/adducin N-terminal" evidence="5">
    <location>
        <begin position="152"/>
        <end position="373"/>
    </location>
</feature>
<keyword evidence="7" id="KW-1185">Reference proteome</keyword>
<dbReference type="Pfam" id="PF10587">
    <property type="entry name" value="EF-1_beta_acid"/>
    <property type="match status" value="1"/>
</dbReference>
<dbReference type="GeneID" id="20317193"/>
<dbReference type="RefSeq" id="XP_009165648.1">
    <property type="nucleotide sequence ID" value="XM_009167384.1"/>
</dbReference>
<dbReference type="SUPFAM" id="SSF47616">
    <property type="entry name" value="GST C-terminal domain-like"/>
    <property type="match status" value="1"/>
</dbReference>
<feature type="compositionally biased region" description="Basic and acidic residues" evidence="3">
    <location>
        <begin position="111"/>
        <end position="120"/>
    </location>
</feature>
<evidence type="ECO:0000313" key="6">
    <source>
        <dbReference type="EMBL" id="KER30658.1"/>
    </source>
</evidence>
<gene>
    <name evidence="6" type="ORF">T265_03005</name>
</gene>
<evidence type="ECO:0000256" key="1">
    <source>
        <dbReference type="ARBA" id="ARBA00006274"/>
    </source>
</evidence>
<dbReference type="OrthoDB" id="3238794at2759"/>